<gene>
    <name evidence="1" type="ORF">CGOC_LOCUS9159</name>
</gene>
<reference evidence="1 2" key="1">
    <citation type="submission" date="2018-11" db="EMBL/GenBank/DDBJ databases">
        <authorList>
            <consortium name="Pathogen Informatics"/>
        </authorList>
    </citation>
    <scope>NUCLEOTIDE SEQUENCE [LARGE SCALE GENOMIC DNA]</scope>
</reference>
<name>A0A3P7MHJ3_CYLGO</name>
<keyword evidence="2" id="KW-1185">Reference proteome</keyword>
<dbReference type="EMBL" id="UYRV01106054">
    <property type="protein sequence ID" value="VDN21908.1"/>
    <property type="molecule type" value="Genomic_DNA"/>
</dbReference>
<dbReference type="AlphaFoldDB" id="A0A3P7MHJ3"/>
<dbReference type="Proteomes" id="UP000271889">
    <property type="component" value="Unassembled WGS sequence"/>
</dbReference>
<evidence type="ECO:0000313" key="2">
    <source>
        <dbReference type="Proteomes" id="UP000271889"/>
    </source>
</evidence>
<sequence>MPEEVPSVRASRQLKHTLKRTLLRVSEEQLDNHNQIRGFDKRGNGSCAKFSVLGVENPEGGIVTSTPAIPTSSYSRRWVGCSYRYGASRIYHVQ</sequence>
<accession>A0A3P7MHJ3</accession>
<organism evidence="1 2">
    <name type="scientific">Cylicostephanus goldi</name>
    <name type="common">Nematode worm</name>
    <dbReference type="NCBI Taxonomy" id="71465"/>
    <lineage>
        <taxon>Eukaryota</taxon>
        <taxon>Metazoa</taxon>
        <taxon>Ecdysozoa</taxon>
        <taxon>Nematoda</taxon>
        <taxon>Chromadorea</taxon>
        <taxon>Rhabditida</taxon>
        <taxon>Rhabditina</taxon>
        <taxon>Rhabditomorpha</taxon>
        <taxon>Strongyloidea</taxon>
        <taxon>Strongylidae</taxon>
        <taxon>Cylicostephanus</taxon>
    </lineage>
</organism>
<protein>
    <submittedName>
        <fullName evidence="1">Uncharacterized protein</fullName>
    </submittedName>
</protein>
<evidence type="ECO:0000313" key="1">
    <source>
        <dbReference type="EMBL" id="VDN21908.1"/>
    </source>
</evidence>
<proteinExistence type="predicted"/>